<dbReference type="SMART" id="SM00092">
    <property type="entry name" value="RNAse_Pc"/>
    <property type="match status" value="1"/>
</dbReference>
<evidence type="ECO:0000259" key="6">
    <source>
        <dbReference type="SMART" id="SM00092"/>
    </source>
</evidence>
<evidence type="ECO:0000256" key="1">
    <source>
        <dbReference type="ARBA" id="ARBA00004613"/>
    </source>
</evidence>
<evidence type="ECO:0000256" key="4">
    <source>
        <dbReference type="ARBA" id="ARBA00023157"/>
    </source>
</evidence>
<dbReference type="GO" id="GO:0005576">
    <property type="term" value="C:extracellular region"/>
    <property type="evidence" value="ECO:0007669"/>
    <property type="project" value="UniProtKB-SubCell"/>
</dbReference>
<organism evidence="7 8">
    <name type="scientific">Chelonoidis abingdonii</name>
    <name type="common">Abingdon island giant tortoise</name>
    <name type="synonym">Testudo abingdonii</name>
    <dbReference type="NCBI Taxonomy" id="106734"/>
    <lineage>
        <taxon>Eukaryota</taxon>
        <taxon>Metazoa</taxon>
        <taxon>Chordata</taxon>
        <taxon>Craniata</taxon>
        <taxon>Vertebrata</taxon>
        <taxon>Euteleostomi</taxon>
        <taxon>Archelosauria</taxon>
        <taxon>Testudinata</taxon>
        <taxon>Testudines</taxon>
        <taxon>Cryptodira</taxon>
        <taxon>Durocryptodira</taxon>
        <taxon>Testudinoidea</taxon>
        <taxon>Testudinidae</taxon>
        <taxon>Chelonoidis</taxon>
    </lineage>
</organism>
<proteinExistence type="inferred from homology"/>
<dbReference type="Gene3D" id="3.10.130.10">
    <property type="entry name" value="Ribonuclease A-like domain"/>
    <property type="match status" value="1"/>
</dbReference>
<dbReference type="GO" id="GO:0004540">
    <property type="term" value="F:RNA nuclease activity"/>
    <property type="evidence" value="ECO:0007669"/>
    <property type="project" value="TreeGrafter"/>
</dbReference>
<dbReference type="OMA" id="HTHMERK"/>
<dbReference type="Pfam" id="PF00074">
    <property type="entry name" value="RnaseA"/>
    <property type="match status" value="1"/>
</dbReference>
<dbReference type="GO" id="GO:0003676">
    <property type="term" value="F:nucleic acid binding"/>
    <property type="evidence" value="ECO:0007669"/>
    <property type="project" value="InterPro"/>
</dbReference>
<dbReference type="Ensembl" id="ENSCABT00000005069.1">
    <property type="protein sequence ID" value="ENSCABP00000004666.1"/>
    <property type="gene ID" value="ENSCABG00000003515.1"/>
</dbReference>
<reference evidence="7" key="2">
    <citation type="submission" date="2025-09" db="UniProtKB">
        <authorList>
            <consortium name="Ensembl"/>
        </authorList>
    </citation>
    <scope>IDENTIFICATION</scope>
</reference>
<comment type="similarity">
    <text evidence="2">Belongs to the pancreatic ribonuclease family.</text>
</comment>
<evidence type="ECO:0000313" key="7">
    <source>
        <dbReference type="Ensembl" id="ENSCABP00000004666.1"/>
    </source>
</evidence>
<dbReference type="PRINTS" id="PR00794">
    <property type="entry name" value="RIBONUCLEASE"/>
</dbReference>
<accession>A0A8C0GHB4</accession>
<evidence type="ECO:0000256" key="2">
    <source>
        <dbReference type="ARBA" id="ARBA00005600"/>
    </source>
</evidence>
<dbReference type="SUPFAM" id="SSF54076">
    <property type="entry name" value="RNase A-like"/>
    <property type="match status" value="1"/>
</dbReference>
<evidence type="ECO:0000313" key="8">
    <source>
        <dbReference type="Proteomes" id="UP000694404"/>
    </source>
</evidence>
<feature type="domain" description="Ribonuclease A-domain" evidence="6">
    <location>
        <begin position="1"/>
        <end position="119"/>
    </location>
</feature>
<dbReference type="PANTHER" id="PTHR11437:SF10">
    <property type="entry name" value="ANGIOGENIN-RELATED"/>
    <property type="match status" value="1"/>
</dbReference>
<evidence type="ECO:0000256" key="5">
    <source>
        <dbReference type="SAM" id="MobiDB-lite"/>
    </source>
</evidence>
<name>A0A8C0GHB4_CHEAB</name>
<evidence type="ECO:0000256" key="3">
    <source>
        <dbReference type="ARBA" id="ARBA00022525"/>
    </source>
</evidence>
<dbReference type="AlphaFoldDB" id="A0A8C0GHB4"/>
<dbReference type="GO" id="GO:0050830">
    <property type="term" value="P:defense response to Gram-positive bacterium"/>
    <property type="evidence" value="ECO:0007669"/>
    <property type="project" value="TreeGrafter"/>
</dbReference>
<dbReference type="InterPro" id="IPR023412">
    <property type="entry name" value="RNaseA_domain"/>
</dbReference>
<dbReference type="GeneTree" id="ENSGT00940000166697"/>
<reference evidence="7" key="1">
    <citation type="submission" date="2025-08" db="UniProtKB">
        <authorList>
            <consortium name="Ensembl"/>
        </authorList>
    </citation>
    <scope>IDENTIFICATION</scope>
</reference>
<sequence length="161" mass="18505">RQSSAPLQKFMTSHFDYPKTSKIRNETYCNYMMRKRNMPCKPINSFIHAPEENIKAICKEKGKLYKKNIYKSKTAFNLTICKNKTQNGQSCTYEEEKKTSKICVACNEEHLPVHFENTTAAAPMCLEKIQTQLGRTSTGLPHTHMERKQRAALKPQVGTES</sequence>
<dbReference type="Proteomes" id="UP000694404">
    <property type="component" value="Unplaced"/>
</dbReference>
<feature type="region of interest" description="Disordered" evidence="5">
    <location>
        <begin position="136"/>
        <end position="161"/>
    </location>
</feature>
<keyword evidence="3" id="KW-0964">Secreted</keyword>
<dbReference type="InterPro" id="IPR036816">
    <property type="entry name" value="RNaseA-like_dom_sf"/>
</dbReference>
<dbReference type="InterPro" id="IPR001427">
    <property type="entry name" value="RNaseA"/>
</dbReference>
<comment type="subcellular location">
    <subcellularLocation>
        <location evidence="1">Secreted</location>
    </subcellularLocation>
</comment>
<keyword evidence="8" id="KW-1185">Reference proteome</keyword>
<keyword evidence="4" id="KW-1015">Disulfide bond</keyword>
<dbReference type="PANTHER" id="PTHR11437">
    <property type="entry name" value="RIBONUCLEASE"/>
    <property type="match status" value="1"/>
</dbReference>
<protein>
    <recommendedName>
        <fullName evidence="6">Ribonuclease A-domain domain-containing protein</fullName>
    </recommendedName>
</protein>